<feature type="compositionally biased region" description="Low complexity" evidence="3">
    <location>
        <begin position="556"/>
        <end position="567"/>
    </location>
</feature>
<feature type="compositionally biased region" description="Low complexity" evidence="3">
    <location>
        <begin position="1016"/>
        <end position="1029"/>
    </location>
</feature>
<evidence type="ECO:0000313" key="4">
    <source>
        <dbReference type="EMBL" id="PWN31161.1"/>
    </source>
</evidence>
<feature type="compositionally biased region" description="Polar residues" evidence="3">
    <location>
        <begin position="322"/>
        <end position="341"/>
    </location>
</feature>
<feature type="compositionally biased region" description="Gly residues" evidence="3">
    <location>
        <begin position="1165"/>
        <end position="1179"/>
    </location>
</feature>
<feature type="region of interest" description="Disordered" evidence="3">
    <location>
        <begin position="940"/>
        <end position="976"/>
    </location>
</feature>
<accession>A0A316V3P9</accession>
<feature type="compositionally biased region" description="Polar residues" evidence="3">
    <location>
        <begin position="582"/>
        <end position="592"/>
    </location>
</feature>
<reference evidence="4 5" key="1">
    <citation type="journal article" date="2018" name="Mol. Biol. Evol.">
        <title>Broad Genomic Sampling Reveals a Smut Pathogenic Ancestry of the Fungal Clade Ustilaginomycotina.</title>
        <authorList>
            <person name="Kijpornyongpan T."/>
            <person name="Mondo S.J."/>
            <person name="Barry K."/>
            <person name="Sandor L."/>
            <person name="Lee J."/>
            <person name="Lipzen A."/>
            <person name="Pangilinan J."/>
            <person name="LaButti K."/>
            <person name="Hainaut M."/>
            <person name="Henrissat B."/>
            <person name="Grigoriev I.V."/>
            <person name="Spatafora J.W."/>
            <person name="Aime M.C."/>
        </authorList>
    </citation>
    <scope>NUCLEOTIDE SEQUENCE [LARGE SCALE GENOMIC DNA]</scope>
    <source>
        <strain evidence="4 5">MCA 5214</strain>
    </source>
</reference>
<feature type="compositionally biased region" description="Pro residues" evidence="3">
    <location>
        <begin position="483"/>
        <end position="492"/>
    </location>
</feature>
<keyword evidence="2" id="KW-0677">Repeat</keyword>
<dbReference type="Pfam" id="PF13855">
    <property type="entry name" value="LRR_8"/>
    <property type="match status" value="1"/>
</dbReference>
<feature type="region of interest" description="Disordered" evidence="3">
    <location>
        <begin position="392"/>
        <end position="599"/>
    </location>
</feature>
<dbReference type="STRING" id="1569628.A0A316V3P9"/>
<feature type="compositionally biased region" description="Low complexity" evidence="3">
    <location>
        <begin position="990"/>
        <end position="1001"/>
    </location>
</feature>
<sequence length="1372" mass="143070">MSVDHPSRNVVAPSMVHPHHGHHAAASSSSSPPPSFAQPMARHSSSRSRAMPSEELLALVVEKRLAVNATSGGVLDTIDLSNRRLRDIPEEIVDIIKDEAVRLALAYNQIHTIPARFTQLHRLRYLNLRSNAISTFPEWLADMPRLEILDVSKNKLRRLPEEPRQLLQLRVFSVGQNRLRRLPTWLADMEHVRVLKIEENPLQWPPPHVSIAPSVAAEASAANAVSAATNANANLDDDKRRKREEEAQHRQWIAALKRWILDNAASERERALNEADDDNGSQQRHGRHHQQASIASSTSTAAAMVATPPMQGRALPPDRTDSSIPASATSTGVTSPNESSDSSFAINANTSATSAMSAASAASNATSARSSPERGFKIRPLMLARQPSVAGVAGGRGAASAGMTPNSSSQANASVGVGEASGVEEMASPTRVHTHAQLPASPARTITPTPPRERSETVATKLQPPLELQRVDARNDEAFDNPRPAPPPPPVPTSSSPVFTQRGASHGHGRTNSHSMAQSHSHSPSASTSAGSPFTPTGTAKRRLLKTKKSLPDMRSAGATLGSTTSSMREAFPFPSSSSSSATNAMTGSPTEPLSRGGGAAMDLARTRNRSYSIGGGGTMGHVNGIGSVLTRPLLNHATTADVVPAVPRLGTAPEIAIVEPSSPSPLQSKGVTPSASAPSVVVVRKPSARRAALLEAVGLDGDAEKVGVPGMRPSSGADDHQTQRDSYFKRLSVVQGRDATPSPIHHANIDTTTGVPAPLPASTLKRIDAARGILFALSQIFTALKQYALFASAAVVAEQLEPVLTVAGGTLETLIATLDRFDSRNAASSHDDVAVGAVLDASRESVETFRKVVSVLKLLLKPLQRDADVRYTRALVLMLYGATVEVGNAWREMGAEDRPHAQERVVTVTGLGRGGRPTPLNVAAASHLGVAGPGNLPSIAESLSPVSSHPKTPNTDMRGQRKRYDSDGPASAQEVREVNVPPMTAAWTSAASAPAGPATSEGQNNWMQSRRAARRFANASDTAAATPSSGGGGTGFAFGHRPLSRSLGDIAGALGSGLGSGVGIAPQQPHRHGAVGSASSVPAFTTGSAPPAPMAGMAQHQQRRAAGGLVPSSAPPARPAPATGKAVIDSHLLALIQSVTSTASGVWVSLLDHLPATSSWADGGADGGGIQGGSGGWRSSGILSPEEATPTALAPVQKRGIAGKETTTTTTLKPPSTEEDTQRLSAISPTPSSTAGGSGASRKLVELRAQCLSAAELTRRLQHTLERVQDEMESLPSSSPTGSQILVVGGDPTSFGSRHRLLEEGVAFVRSVTAFLVTMRAMSVTHAEALGRVPDCKRSLAALTRGTANVSVHLHFCAPGLGQGVGGRGAG</sequence>
<dbReference type="RefSeq" id="XP_025365773.1">
    <property type="nucleotide sequence ID" value="XM_025505359.1"/>
</dbReference>
<dbReference type="Proteomes" id="UP000245884">
    <property type="component" value="Unassembled WGS sequence"/>
</dbReference>
<dbReference type="SUPFAM" id="SSF52075">
    <property type="entry name" value="Outer arm dynein light chain 1"/>
    <property type="match status" value="1"/>
</dbReference>
<organism evidence="4 5">
    <name type="scientific">Jaminaea rosea</name>
    <dbReference type="NCBI Taxonomy" id="1569628"/>
    <lineage>
        <taxon>Eukaryota</taxon>
        <taxon>Fungi</taxon>
        <taxon>Dikarya</taxon>
        <taxon>Basidiomycota</taxon>
        <taxon>Ustilaginomycotina</taxon>
        <taxon>Exobasidiomycetes</taxon>
        <taxon>Microstromatales</taxon>
        <taxon>Microstromatales incertae sedis</taxon>
        <taxon>Jaminaea</taxon>
    </lineage>
</organism>
<feature type="compositionally biased region" description="Low complexity" evidence="3">
    <location>
        <begin position="513"/>
        <end position="537"/>
    </location>
</feature>
<dbReference type="PROSITE" id="PS51450">
    <property type="entry name" value="LRR"/>
    <property type="match status" value="1"/>
</dbReference>
<dbReference type="PANTHER" id="PTHR48051">
    <property type="match status" value="1"/>
</dbReference>
<dbReference type="InterPro" id="IPR019487">
    <property type="entry name" value="RAM_signalling_pathway_SOG2"/>
</dbReference>
<dbReference type="GeneID" id="37027182"/>
<keyword evidence="1" id="KW-0433">Leucine-rich repeat</keyword>
<feature type="compositionally biased region" description="Polar residues" evidence="3">
    <location>
        <begin position="945"/>
        <end position="958"/>
    </location>
</feature>
<gene>
    <name evidence="4" type="ORF">BDZ90DRAFT_230152</name>
</gene>
<name>A0A316V3P9_9BASI</name>
<keyword evidence="5" id="KW-1185">Reference proteome</keyword>
<feature type="region of interest" description="Disordered" evidence="3">
    <location>
        <begin position="1086"/>
        <end position="1124"/>
    </location>
</feature>
<feature type="compositionally biased region" description="Low complexity" evidence="3">
    <location>
        <begin position="291"/>
        <end position="307"/>
    </location>
</feature>
<feature type="compositionally biased region" description="Basic residues" evidence="3">
    <location>
        <begin position="540"/>
        <end position="549"/>
    </location>
</feature>
<dbReference type="SMART" id="SM00369">
    <property type="entry name" value="LRR_TYP"/>
    <property type="match status" value="3"/>
</dbReference>
<feature type="compositionally biased region" description="Polar residues" evidence="3">
    <location>
        <begin position="403"/>
        <end position="413"/>
    </location>
</feature>
<proteinExistence type="predicted"/>
<feature type="compositionally biased region" description="Low complexity" evidence="3">
    <location>
        <begin position="37"/>
        <end position="49"/>
    </location>
</feature>
<evidence type="ECO:0000313" key="5">
    <source>
        <dbReference type="Proteomes" id="UP000245884"/>
    </source>
</evidence>
<dbReference type="PANTHER" id="PTHR48051:SF46">
    <property type="entry name" value="LEUCINE RICH REPEAT-CONTAINING DOMAIN PROTEIN"/>
    <property type="match status" value="1"/>
</dbReference>
<evidence type="ECO:0000256" key="1">
    <source>
        <dbReference type="ARBA" id="ARBA00022614"/>
    </source>
</evidence>
<protein>
    <recommendedName>
        <fullName evidence="6">L domain-like protein</fullName>
    </recommendedName>
</protein>
<dbReference type="InterPro" id="IPR001611">
    <property type="entry name" value="Leu-rich_rpt"/>
</dbReference>
<dbReference type="Gene3D" id="3.80.10.10">
    <property type="entry name" value="Ribonuclease Inhibitor"/>
    <property type="match status" value="1"/>
</dbReference>
<evidence type="ECO:0008006" key="6">
    <source>
        <dbReference type="Google" id="ProtNLM"/>
    </source>
</evidence>
<dbReference type="SMART" id="SM00364">
    <property type="entry name" value="LRR_BAC"/>
    <property type="match status" value="3"/>
</dbReference>
<evidence type="ECO:0000256" key="2">
    <source>
        <dbReference type="ARBA" id="ARBA00022737"/>
    </source>
</evidence>
<dbReference type="EMBL" id="KZ819662">
    <property type="protein sequence ID" value="PWN31161.1"/>
    <property type="molecule type" value="Genomic_DNA"/>
</dbReference>
<feature type="region of interest" description="Disordered" evidence="3">
    <location>
        <begin position="1"/>
        <end position="49"/>
    </location>
</feature>
<dbReference type="GO" id="GO:0005737">
    <property type="term" value="C:cytoplasm"/>
    <property type="evidence" value="ECO:0007669"/>
    <property type="project" value="TreeGrafter"/>
</dbReference>
<dbReference type="InterPro" id="IPR050216">
    <property type="entry name" value="LRR_domain-containing"/>
</dbReference>
<dbReference type="OrthoDB" id="1394818at2759"/>
<evidence type="ECO:0000256" key="3">
    <source>
        <dbReference type="SAM" id="MobiDB-lite"/>
    </source>
</evidence>
<dbReference type="InterPro" id="IPR003591">
    <property type="entry name" value="Leu-rich_rpt_typical-subtyp"/>
</dbReference>
<dbReference type="InterPro" id="IPR032675">
    <property type="entry name" value="LRR_dom_sf"/>
</dbReference>
<dbReference type="Pfam" id="PF10428">
    <property type="entry name" value="SOG2"/>
    <property type="match status" value="1"/>
</dbReference>
<feature type="region of interest" description="Disordered" evidence="3">
    <location>
        <begin position="990"/>
        <end position="1038"/>
    </location>
</feature>
<feature type="region of interest" description="Disordered" evidence="3">
    <location>
        <begin position="1163"/>
        <end position="1242"/>
    </location>
</feature>
<feature type="region of interest" description="Disordered" evidence="3">
    <location>
        <begin position="270"/>
        <end position="344"/>
    </location>
</feature>